<dbReference type="InterPro" id="IPR003661">
    <property type="entry name" value="HisK_dim/P_dom"/>
</dbReference>
<dbReference type="SMART" id="SM00387">
    <property type="entry name" value="HATPase_c"/>
    <property type="match status" value="1"/>
</dbReference>
<keyword evidence="8" id="KW-0175">Coiled coil</keyword>
<proteinExistence type="predicted"/>
<dbReference type="InterPro" id="IPR000780">
    <property type="entry name" value="CheR_MeTrfase"/>
</dbReference>
<dbReference type="Gene3D" id="1.10.287.130">
    <property type="match status" value="1"/>
</dbReference>
<dbReference type="PROSITE" id="PS50113">
    <property type="entry name" value="PAC"/>
    <property type="match status" value="1"/>
</dbReference>
<feature type="domain" description="HTH luxR-type" evidence="9">
    <location>
        <begin position="1007"/>
        <end position="1072"/>
    </location>
</feature>
<dbReference type="GO" id="GO:0005886">
    <property type="term" value="C:plasma membrane"/>
    <property type="evidence" value="ECO:0007669"/>
    <property type="project" value="TreeGrafter"/>
</dbReference>
<dbReference type="PROSITE" id="PS50123">
    <property type="entry name" value="CHER"/>
    <property type="match status" value="1"/>
</dbReference>
<dbReference type="Gene3D" id="3.40.50.2300">
    <property type="match status" value="2"/>
</dbReference>
<feature type="domain" description="CheR-type methyltransferase" evidence="13">
    <location>
        <begin position="1"/>
        <end position="109"/>
    </location>
</feature>
<reference evidence="15" key="1">
    <citation type="submission" date="2021-08" db="EMBL/GenBank/DDBJ databases">
        <authorList>
            <person name="Zhang H."/>
            <person name="Xu M."/>
            <person name="Yu Z."/>
            <person name="Yang L."/>
            <person name="Cai Y."/>
        </authorList>
    </citation>
    <scope>NUCLEOTIDE SEQUENCE</scope>
    <source>
        <strain evidence="15">CHL1</strain>
    </source>
</reference>
<dbReference type="PROSITE" id="PS50110">
    <property type="entry name" value="RESPONSE_REGULATORY"/>
    <property type="match status" value="1"/>
</dbReference>
<dbReference type="InterPro" id="IPR036890">
    <property type="entry name" value="HATPase_C_sf"/>
</dbReference>
<dbReference type="SUPFAM" id="SSF55874">
    <property type="entry name" value="ATPase domain of HSP90 chaperone/DNA topoisomerase II/histidine kinase"/>
    <property type="match status" value="1"/>
</dbReference>
<feature type="domain" description="Response regulatory" evidence="11">
    <location>
        <begin position="742"/>
        <end position="991"/>
    </location>
</feature>
<dbReference type="InterPro" id="IPR005467">
    <property type="entry name" value="His_kinase_dom"/>
</dbReference>
<dbReference type="Pfam" id="PF00196">
    <property type="entry name" value="GerE"/>
    <property type="match status" value="1"/>
</dbReference>
<evidence type="ECO:0000259" key="9">
    <source>
        <dbReference type="PROSITE" id="PS50043"/>
    </source>
</evidence>
<keyword evidence="3 7" id="KW-0597">Phosphoprotein</keyword>
<dbReference type="SUPFAM" id="SSF52172">
    <property type="entry name" value="CheY-like"/>
    <property type="match status" value="2"/>
</dbReference>
<dbReference type="InterPro" id="IPR036097">
    <property type="entry name" value="HisK_dim/P_sf"/>
</dbReference>
<evidence type="ECO:0000256" key="5">
    <source>
        <dbReference type="ARBA" id="ARBA00022777"/>
    </source>
</evidence>
<dbReference type="PANTHER" id="PTHR43047">
    <property type="entry name" value="TWO-COMPONENT HISTIDINE PROTEIN KINASE"/>
    <property type="match status" value="1"/>
</dbReference>
<dbReference type="Pfam" id="PF00072">
    <property type="entry name" value="Response_reg"/>
    <property type="match status" value="2"/>
</dbReference>
<evidence type="ECO:0000256" key="2">
    <source>
        <dbReference type="ARBA" id="ARBA00012438"/>
    </source>
</evidence>
<comment type="catalytic activity">
    <reaction evidence="1">
        <text>ATP + protein L-histidine = ADP + protein N-phospho-L-histidine.</text>
        <dbReference type="EC" id="2.7.13.3"/>
    </reaction>
</comment>
<evidence type="ECO:0000259" key="12">
    <source>
        <dbReference type="PROSITE" id="PS50113"/>
    </source>
</evidence>
<dbReference type="PROSITE" id="PS00622">
    <property type="entry name" value="HTH_LUXR_1"/>
    <property type="match status" value="1"/>
</dbReference>
<dbReference type="SUPFAM" id="SSF53335">
    <property type="entry name" value="S-adenosyl-L-methionine-dependent methyltransferases"/>
    <property type="match status" value="1"/>
</dbReference>
<dbReference type="GO" id="GO:0006355">
    <property type="term" value="P:regulation of DNA-templated transcription"/>
    <property type="evidence" value="ECO:0007669"/>
    <property type="project" value="InterPro"/>
</dbReference>
<dbReference type="GO" id="GO:0003677">
    <property type="term" value="F:DNA binding"/>
    <property type="evidence" value="ECO:0007669"/>
    <property type="project" value="UniProtKB-KW"/>
</dbReference>
<dbReference type="EMBL" id="CP081869">
    <property type="protein sequence ID" value="QZO01720.1"/>
    <property type="molecule type" value="Genomic_DNA"/>
</dbReference>
<evidence type="ECO:0000256" key="7">
    <source>
        <dbReference type="PROSITE-ProRule" id="PRU00169"/>
    </source>
</evidence>
<dbReference type="Gene3D" id="1.10.10.10">
    <property type="entry name" value="Winged helix-like DNA-binding domain superfamily/Winged helix DNA-binding domain"/>
    <property type="match status" value="1"/>
</dbReference>
<dbReference type="InterPro" id="IPR016032">
    <property type="entry name" value="Sig_transdc_resp-reg_C-effctor"/>
</dbReference>
<dbReference type="Gene3D" id="3.30.450.20">
    <property type="entry name" value="PAS domain"/>
    <property type="match status" value="1"/>
</dbReference>
<dbReference type="PANTHER" id="PTHR43047:SF9">
    <property type="entry name" value="HISTIDINE KINASE"/>
    <property type="match status" value="1"/>
</dbReference>
<dbReference type="AlphaFoldDB" id="A0A9E6RCC3"/>
<dbReference type="InterPro" id="IPR029063">
    <property type="entry name" value="SAM-dependent_MTases_sf"/>
</dbReference>
<dbReference type="Pfam" id="PF13596">
    <property type="entry name" value="PAS_10"/>
    <property type="match status" value="1"/>
</dbReference>
<dbReference type="SMART" id="SM00448">
    <property type="entry name" value="REC"/>
    <property type="match status" value="2"/>
</dbReference>
<dbReference type="CDD" id="cd00156">
    <property type="entry name" value="REC"/>
    <property type="match status" value="1"/>
</dbReference>
<name>A0A9E6RCC3_9HYPH</name>
<dbReference type="InterPro" id="IPR003594">
    <property type="entry name" value="HATPase_dom"/>
</dbReference>
<sequence>MPTFSGGLFHPSIAAEVSPERLDRFFIKEETGYRASPELRGSVVFTVHDVLSDPPFSRLDLVSCRNLLIYFGPEAHARVIGLFHFALKDGGLLLLGGAETAGDIAGRFEPISKAQRLYRRIGRSRPMDFGFSAGGALEVRSPLRAAGREPPPRATALADLTRELVLAEHAPAAVLINAQYACLYTLGPLDRYLKIPQGYASHDLLAMAPQALRTRLRNVIEEAARTQARATATGGKVSHGGGTYELTLTAQAAPNEAEPLTLVCFIETQRHDASPGRDLSPQETVRVDELETELTATRLDLQTALQELERATEEEKTFREEALSISEEFQSTNEELVTSKEELQSLNEELTTLNTQLQETLEQQRRTSDDLQNVLFSTNVATLFLDAQLRIRFYTPAIRSLFSVIPSDVGRPLADLSALSNDLGLLDDAREVMRTSVSMETEIETKDDIWFTRRIQPYRTQHGAVEGVVITFTDVTDRRRVAHALDAARRVSDQANAAKTRFLAAASHDLRQPLQTLSLLHGLLATTVHQPDAQNLLVRMSGALGAMTGMLNKLLDVNQIEAGTIQIAAADVAIGDLLNRLKDEFSYPASAQGVELRVIPCSLSVRSDGQLLEQMLRNLLSNALKYTDQGRIVLGCRRRAGSVRLEVWDTGAGMPSEELSLIFDEYYQIGSPAHGRGRGLGLGLSIVKRLADLLGHSIHVRSTPYRGSMFSISADRALSSRLASETVGRRISPPQRRTHGSRILAIDDDPQIRELLALLLSQAGHQVTTARDGEDALRLANRGDAGPDLILADNNLPGALSGVQAAKELRTRLDRDIPVIILSGDISTSTLREIADAGHHRLSKPVEPSALLDLVDQLSSPRQEQASSADLQSETSVVYVVDDDPMVLDAMRAILAHSGATVLTYSSGEDFFANYRSGLSGCLLVDVGLPGMSGHDVLRRLRQDHDPLPTIMITGAGEIAMAVDAMKAGASDFISKPVTPDDLLASVRQALDQSVDAGRRDAARRLAAEQIAGLTMRQHDILGRILAGHPNKIIASDLGLSQRTVENHRAAIMAKTGAKSLPDLVRLAATASSDGTGA</sequence>
<dbReference type="InterPro" id="IPR035965">
    <property type="entry name" value="PAS-like_dom_sf"/>
</dbReference>
<dbReference type="CDD" id="cd06170">
    <property type="entry name" value="LuxR_C_like"/>
    <property type="match status" value="1"/>
</dbReference>
<dbReference type="Pfam" id="PF02518">
    <property type="entry name" value="HATPase_c"/>
    <property type="match status" value="1"/>
</dbReference>
<dbReference type="SUPFAM" id="SSF46894">
    <property type="entry name" value="C-terminal effector domain of the bipartite response regulators"/>
    <property type="match status" value="1"/>
</dbReference>
<dbReference type="EC" id="2.7.13.3" evidence="2"/>
<keyword evidence="4" id="KW-0808">Transferase</keyword>
<dbReference type="SMART" id="SM00138">
    <property type="entry name" value="MeTrc"/>
    <property type="match status" value="1"/>
</dbReference>
<evidence type="ECO:0000256" key="8">
    <source>
        <dbReference type="SAM" id="Coils"/>
    </source>
</evidence>
<dbReference type="Proteomes" id="UP000825701">
    <property type="component" value="Chromosome"/>
</dbReference>
<feature type="domain" description="Aminoacyl-transfer RNA synthetases class-II family profile" evidence="14">
    <location>
        <begin position="309"/>
        <end position="733"/>
    </location>
</feature>
<dbReference type="KEGG" id="cmet:K6K41_10265"/>
<dbReference type="PROSITE" id="PS50109">
    <property type="entry name" value="HIS_KIN"/>
    <property type="match status" value="1"/>
</dbReference>
<dbReference type="SUPFAM" id="SSF55785">
    <property type="entry name" value="PYP-like sensor domain (PAS domain)"/>
    <property type="match status" value="1"/>
</dbReference>
<dbReference type="PROSITE" id="PS50862">
    <property type="entry name" value="AA_TRNA_LIGASE_II"/>
    <property type="match status" value="1"/>
</dbReference>
<keyword evidence="16" id="KW-1185">Reference proteome</keyword>
<dbReference type="InterPro" id="IPR011006">
    <property type="entry name" value="CheY-like_superfamily"/>
</dbReference>
<keyword evidence="5" id="KW-0418">Kinase</keyword>
<dbReference type="GO" id="GO:0000155">
    <property type="term" value="F:phosphorelay sensor kinase activity"/>
    <property type="evidence" value="ECO:0007669"/>
    <property type="project" value="InterPro"/>
</dbReference>
<keyword evidence="6" id="KW-0238">DNA-binding</keyword>
<dbReference type="PROSITE" id="PS50043">
    <property type="entry name" value="HTH_LUXR_2"/>
    <property type="match status" value="1"/>
</dbReference>
<evidence type="ECO:0000259" key="14">
    <source>
        <dbReference type="PROSITE" id="PS50862"/>
    </source>
</evidence>
<dbReference type="RefSeq" id="WP_261405043.1">
    <property type="nucleotide sequence ID" value="NZ_CP081869.1"/>
</dbReference>
<dbReference type="PRINTS" id="PR00344">
    <property type="entry name" value="BCTRLSENSOR"/>
</dbReference>
<evidence type="ECO:0000256" key="4">
    <source>
        <dbReference type="ARBA" id="ARBA00022679"/>
    </source>
</evidence>
<evidence type="ECO:0000259" key="10">
    <source>
        <dbReference type="PROSITE" id="PS50109"/>
    </source>
</evidence>
<organism evidence="15 16">
    <name type="scientific">Chenggangzhangella methanolivorans</name>
    <dbReference type="NCBI Taxonomy" id="1437009"/>
    <lineage>
        <taxon>Bacteria</taxon>
        <taxon>Pseudomonadati</taxon>
        <taxon>Pseudomonadota</taxon>
        <taxon>Alphaproteobacteria</taxon>
        <taxon>Hyphomicrobiales</taxon>
        <taxon>Methylopilaceae</taxon>
        <taxon>Chenggangzhangella</taxon>
    </lineage>
</organism>
<feature type="modified residue" description="4-aspartylphosphate" evidence="7">
    <location>
        <position position="793"/>
    </location>
</feature>
<evidence type="ECO:0000259" key="11">
    <source>
        <dbReference type="PROSITE" id="PS50110"/>
    </source>
</evidence>
<dbReference type="PRINTS" id="PR00038">
    <property type="entry name" value="HTHLUXR"/>
</dbReference>
<dbReference type="InterPro" id="IPR000700">
    <property type="entry name" value="PAS-assoc_C"/>
</dbReference>
<dbReference type="InterPro" id="IPR001789">
    <property type="entry name" value="Sig_transdc_resp-reg_receiver"/>
</dbReference>
<dbReference type="Pfam" id="PF01739">
    <property type="entry name" value="CheR"/>
    <property type="match status" value="1"/>
</dbReference>
<dbReference type="CDD" id="cd00082">
    <property type="entry name" value="HisKA"/>
    <property type="match status" value="1"/>
</dbReference>
<evidence type="ECO:0000313" key="15">
    <source>
        <dbReference type="EMBL" id="QZO01720.1"/>
    </source>
</evidence>
<dbReference type="GO" id="GO:0009927">
    <property type="term" value="F:histidine phosphotransfer kinase activity"/>
    <property type="evidence" value="ECO:0007669"/>
    <property type="project" value="TreeGrafter"/>
</dbReference>
<evidence type="ECO:0000259" key="13">
    <source>
        <dbReference type="PROSITE" id="PS50123"/>
    </source>
</evidence>
<evidence type="ECO:0000256" key="6">
    <source>
        <dbReference type="ARBA" id="ARBA00023125"/>
    </source>
</evidence>
<dbReference type="Pfam" id="PF00512">
    <property type="entry name" value="HisKA"/>
    <property type="match status" value="1"/>
</dbReference>
<evidence type="ECO:0000313" key="16">
    <source>
        <dbReference type="Proteomes" id="UP000825701"/>
    </source>
</evidence>
<dbReference type="InterPro" id="IPR004358">
    <property type="entry name" value="Sig_transdc_His_kin-like_C"/>
</dbReference>
<dbReference type="Gene3D" id="3.40.50.150">
    <property type="entry name" value="Vaccinia Virus protein VP39"/>
    <property type="match status" value="1"/>
</dbReference>
<dbReference type="FunFam" id="3.30.565.10:FF:000049">
    <property type="entry name" value="Two-component sensor histidine kinase"/>
    <property type="match status" value="1"/>
</dbReference>
<feature type="domain" description="PAC" evidence="12">
    <location>
        <begin position="433"/>
        <end position="487"/>
    </location>
</feature>
<dbReference type="SMART" id="SM00421">
    <property type="entry name" value="HTH_LUXR"/>
    <property type="match status" value="1"/>
</dbReference>
<evidence type="ECO:0000256" key="3">
    <source>
        <dbReference type="ARBA" id="ARBA00022553"/>
    </source>
</evidence>
<dbReference type="SUPFAM" id="SSF47384">
    <property type="entry name" value="Homodimeric domain of signal transducing histidine kinase"/>
    <property type="match status" value="1"/>
</dbReference>
<feature type="coiled-coil region" evidence="8">
    <location>
        <begin position="287"/>
        <end position="374"/>
    </location>
</feature>
<dbReference type="GO" id="GO:0008757">
    <property type="term" value="F:S-adenosylmethionine-dependent methyltransferase activity"/>
    <property type="evidence" value="ECO:0007669"/>
    <property type="project" value="InterPro"/>
</dbReference>
<accession>A0A9E6RCC3</accession>
<gene>
    <name evidence="15" type="ORF">K6K41_10265</name>
</gene>
<dbReference type="InterPro" id="IPR036388">
    <property type="entry name" value="WH-like_DNA-bd_sf"/>
</dbReference>
<dbReference type="InterPro" id="IPR000792">
    <property type="entry name" value="Tscrpt_reg_LuxR_C"/>
</dbReference>
<protein>
    <recommendedName>
        <fullName evidence="2">histidine kinase</fullName>
        <ecNumber evidence="2">2.7.13.3</ecNumber>
    </recommendedName>
</protein>
<evidence type="ECO:0000256" key="1">
    <source>
        <dbReference type="ARBA" id="ARBA00000085"/>
    </source>
</evidence>
<feature type="domain" description="Histidine kinase" evidence="10">
    <location>
        <begin position="505"/>
        <end position="718"/>
    </location>
</feature>
<dbReference type="SMART" id="SM00388">
    <property type="entry name" value="HisKA"/>
    <property type="match status" value="1"/>
</dbReference>
<dbReference type="InterPro" id="IPR022642">
    <property type="entry name" value="CheR_C"/>
</dbReference>
<dbReference type="Gene3D" id="3.30.565.10">
    <property type="entry name" value="Histidine kinase-like ATPase, C-terminal domain"/>
    <property type="match status" value="1"/>
</dbReference>
<dbReference type="InterPro" id="IPR006195">
    <property type="entry name" value="aa-tRNA-synth_II"/>
</dbReference>